<feature type="transmembrane region" description="Helical" evidence="2">
    <location>
        <begin position="157"/>
        <end position="180"/>
    </location>
</feature>
<keyword evidence="2" id="KW-0812">Transmembrane</keyword>
<evidence type="ECO:0008006" key="5">
    <source>
        <dbReference type="Google" id="ProtNLM"/>
    </source>
</evidence>
<dbReference type="Gene3D" id="1.25.40.10">
    <property type="entry name" value="Tetratricopeptide repeat domain"/>
    <property type="match status" value="1"/>
</dbReference>
<feature type="transmembrane region" description="Helical" evidence="2">
    <location>
        <begin position="78"/>
        <end position="104"/>
    </location>
</feature>
<dbReference type="SUPFAM" id="SSF48452">
    <property type="entry name" value="TPR-like"/>
    <property type="match status" value="1"/>
</dbReference>
<accession>A0A1R3RCB6</accession>
<evidence type="ECO:0000313" key="4">
    <source>
        <dbReference type="Proteomes" id="UP000188318"/>
    </source>
</evidence>
<feature type="compositionally biased region" description="Low complexity" evidence="1">
    <location>
        <begin position="113"/>
        <end position="141"/>
    </location>
</feature>
<gene>
    <name evidence="3" type="ORF">ASPCADRAFT_175746</name>
</gene>
<dbReference type="AlphaFoldDB" id="A0A1R3RCB6"/>
<reference evidence="4" key="1">
    <citation type="journal article" date="2017" name="Genome Biol.">
        <title>Comparative genomics reveals high biological diversity and specific adaptations in the industrially and medically important fungal genus Aspergillus.</title>
        <authorList>
            <person name="de Vries R.P."/>
            <person name="Riley R."/>
            <person name="Wiebenga A."/>
            <person name="Aguilar-Osorio G."/>
            <person name="Amillis S."/>
            <person name="Uchima C.A."/>
            <person name="Anderluh G."/>
            <person name="Asadollahi M."/>
            <person name="Askin M."/>
            <person name="Barry K."/>
            <person name="Battaglia E."/>
            <person name="Bayram O."/>
            <person name="Benocci T."/>
            <person name="Braus-Stromeyer S.A."/>
            <person name="Caldana C."/>
            <person name="Canovas D."/>
            <person name="Cerqueira G.C."/>
            <person name="Chen F."/>
            <person name="Chen W."/>
            <person name="Choi C."/>
            <person name="Clum A."/>
            <person name="Dos Santos R.A."/>
            <person name="Damasio A.R."/>
            <person name="Diallinas G."/>
            <person name="Emri T."/>
            <person name="Fekete E."/>
            <person name="Flipphi M."/>
            <person name="Freyberg S."/>
            <person name="Gallo A."/>
            <person name="Gournas C."/>
            <person name="Habgood R."/>
            <person name="Hainaut M."/>
            <person name="Harispe M.L."/>
            <person name="Henrissat B."/>
            <person name="Hilden K.S."/>
            <person name="Hope R."/>
            <person name="Hossain A."/>
            <person name="Karabika E."/>
            <person name="Karaffa L."/>
            <person name="Karanyi Z."/>
            <person name="Krasevec N."/>
            <person name="Kuo A."/>
            <person name="Kusch H."/>
            <person name="LaButti K."/>
            <person name="Lagendijk E.L."/>
            <person name="Lapidus A."/>
            <person name="Levasseur A."/>
            <person name="Lindquist E."/>
            <person name="Lipzen A."/>
            <person name="Logrieco A.F."/>
            <person name="MacCabe A."/>
            <person name="Maekelae M.R."/>
            <person name="Malavazi I."/>
            <person name="Melin P."/>
            <person name="Meyer V."/>
            <person name="Mielnichuk N."/>
            <person name="Miskei M."/>
            <person name="Molnar A.P."/>
            <person name="Mule G."/>
            <person name="Ngan C.Y."/>
            <person name="Orejas M."/>
            <person name="Orosz E."/>
            <person name="Ouedraogo J.P."/>
            <person name="Overkamp K.M."/>
            <person name="Park H.-S."/>
            <person name="Perrone G."/>
            <person name="Piumi F."/>
            <person name="Punt P.J."/>
            <person name="Ram A.F."/>
            <person name="Ramon A."/>
            <person name="Rauscher S."/>
            <person name="Record E."/>
            <person name="Riano-Pachon D.M."/>
            <person name="Robert V."/>
            <person name="Roehrig J."/>
            <person name="Ruller R."/>
            <person name="Salamov A."/>
            <person name="Salih N.S."/>
            <person name="Samson R.A."/>
            <person name="Sandor E."/>
            <person name="Sanguinetti M."/>
            <person name="Schuetze T."/>
            <person name="Sepcic K."/>
            <person name="Shelest E."/>
            <person name="Sherlock G."/>
            <person name="Sophianopoulou V."/>
            <person name="Squina F.M."/>
            <person name="Sun H."/>
            <person name="Susca A."/>
            <person name="Todd R.B."/>
            <person name="Tsang A."/>
            <person name="Unkles S.E."/>
            <person name="van de Wiele N."/>
            <person name="van Rossen-Uffink D."/>
            <person name="Oliveira J.V."/>
            <person name="Vesth T.C."/>
            <person name="Visser J."/>
            <person name="Yu J.-H."/>
            <person name="Zhou M."/>
            <person name="Andersen M.R."/>
            <person name="Archer D.B."/>
            <person name="Baker S.E."/>
            <person name="Benoit I."/>
            <person name="Brakhage A.A."/>
            <person name="Braus G.H."/>
            <person name="Fischer R."/>
            <person name="Frisvad J.C."/>
            <person name="Goldman G.H."/>
            <person name="Houbraken J."/>
            <person name="Oakley B."/>
            <person name="Pocsi I."/>
            <person name="Scazzocchio C."/>
            <person name="Seiboth B."/>
            <person name="vanKuyk P.A."/>
            <person name="Wortman J."/>
            <person name="Dyer P.S."/>
            <person name="Grigoriev I.V."/>
        </authorList>
    </citation>
    <scope>NUCLEOTIDE SEQUENCE [LARGE SCALE GENOMIC DNA]</scope>
    <source>
        <strain evidence="4">ITEM 5010</strain>
    </source>
</reference>
<keyword evidence="4" id="KW-1185">Reference proteome</keyword>
<evidence type="ECO:0000313" key="3">
    <source>
        <dbReference type="EMBL" id="OOF92114.1"/>
    </source>
</evidence>
<feature type="region of interest" description="Disordered" evidence="1">
    <location>
        <begin position="107"/>
        <end position="141"/>
    </location>
</feature>
<dbReference type="VEuPathDB" id="FungiDB:ASPCADRAFT_175746"/>
<sequence>MRISRPSFNPGRTKNIIHGFQAFIIFLAWVLTIAVFTKGHGIDGREAWYWALCWFSIPGLIYLVAVPMWPRARRFGNVYAFATVDCLYAILWFTAWVCVASYVAEGKSKGKSDSSSSSTSTKRDTPTTTTTTSTSTATSTKSGCDNWAYGSAGKCKLSTATVILGVVIFLLFIVTAFMSFRNVAHFRRTGTLPDAVSDPTFAAQSKAAFNPAHDFEEEEDDFRSRAGIGSSVRGDRDEDYALLQQSEVDEFGNSQARSALSGTYDPTVSGGSVLHDYSTSYGGAHGQHYGTPSEFGTNHVYLPRHQNRHTTPCPTTIRTNLQIQIIKMASLDLYTQYPLHLDPTTKSITLAPPTNTTTPLPSSPSTINTELTHLNALHRSLISLDPPNIPPPPLPINPKRSAQITKLRDSANAAFRKSNHAEAARLYTYAIDMAIGRPGWEPVTLAREELAGLYANRAQAWMSQRKWPEGLVDARCSVESKPVGNVKAWWRGGKCMVEMGRWEEAKGFVEKGLEVEGRGGEGGKELLGLLGEIEEGLKKSNGVKA</sequence>
<dbReference type="OrthoDB" id="5284712at2759"/>
<dbReference type="Proteomes" id="UP000188318">
    <property type="component" value="Unassembled WGS sequence"/>
</dbReference>
<keyword evidence="2" id="KW-1133">Transmembrane helix</keyword>
<dbReference type="OMA" id="QYNSSEY"/>
<protein>
    <recommendedName>
        <fullName evidence="5">MARVEL domain-containing protein</fullName>
    </recommendedName>
</protein>
<evidence type="ECO:0000256" key="1">
    <source>
        <dbReference type="SAM" id="MobiDB-lite"/>
    </source>
</evidence>
<evidence type="ECO:0000256" key="2">
    <source>
        <dbReference type="SAM" id="Phobius"/>
    </source>
</evidence>
<dbReference type="PANTHER" id="PTHR37451:SF3">
    <property type="entry name" value="MARVEL DOMAIN-CONTAINING PROTEIN"/>
    <property type="match status" value="1"/>
</dbReference>
<feature type="transmembrane region" description="Helical" evidence="2">
    <location>
        <begin position="48"/>
        <end position="66"/>
    </location>
</feature>
<organism evidence="3 4">
    <name type="scientific">Aspergillus carbonarius (strain ITEM 5010)</name>
    <dbReference type="NCBI Taxonomy" id="602072"/>
    <lineage>
        <taxon>Eukaryota</taxon>
        <taxon>Fungi</taxon>
        <taxon>Dikarya</taxon>
        <taxon>Ascomycota</taxon>
        <taxon>Pezizomycotina</taxon>
        <taxon>Eurotiomycetes</taxon>
        <taxon>Eurotiomycetidae</taxon>
        <taxon>Eurotiales</taxon>
        <taxon>Aspergillaceae</taxon>
        <taxon>Aspergillus</taxon>
        <taxon>Aspergillus subgen. Circumdati</taxon>
    </lineage>
</organism>
<proteinExistence type="predicted"/>
<dbReference type="STRING" id="602072.A0A1R3RCB6"/>
<feature type="region of interest" description="Disordered" evidence="1">
    <location>
        <begin position="212"/>
        <end position="233"/>
    </location>
</feature>
<dbReference type="InterPro" id="IPR011990">
    <property type="entry name" value="TPR-like_helical_dom_sf"/>
</dbReference>
<keyword evidence="2" id="KW-0472">Membrane</keyword>
<feature type="transmembrane region" description="Helical" evidence="2">
    <location>
        <begin position="16"/>
        <end position="36"/>
    </location>
</feature>
<dbReference type="EMBL" id="KV907508">
    <property type="protein sequence ID" value="OOF92114.1"/>
    <property type="molecule type" value="Genomic_DNA"/>
</dbReference>
<dbReference type="PANTHER" id="PTHR37451">
    <property type="entry name" value="MARVEL DOMAIN"/>
    <property type="match status" value="1"/>
</dbReference>
<name>A0A1R3RCB6_ASPC5</name>